<dbReference type="InterPro" id="IPR003719">
    <property type="entry name" value="Phenazine_PhzF-like"/>
</dbReference>
<accession>A0A4R2D9X2</accession>
<dbReference type="Proteomes" id="UP000295351">
    <property type="component" value="Unassembled WGS sequence"/>
</dbReference>
<reference evidence="3 4" key="1">
    <citation type="submission" date="2019-03" db="EMBL/GenBank/DDBJ databases">
        <title>Genomic Encyclopedia of Type Strains, Phase IV (KMG-IV): sequencing the most valuable type-strain genomes for metagenomic binning, comparative biology and taxonomic classification.</title>
        <authorList>
            <person name="Goeker M."/>
        </authorList>
    </citation>
    <scope>NUCLEOTIDE SEQUENCE [LARGE SCALE GENOMIC DNA]</scope>
    <source>
        <strain evidence="3 4">DSM 18401</strain>
    </source>
</reference>
<dbReference type="PIRSF" id="PIRSF016184">
    <property type="entry name" value="PhzC_PhzF"/>
    <property type="match status" value="1"/>
</dbReference>
<evidence type="ECO:0000256" key="1">
    <source>
        <dbReference type="ARBA" id="ARBA00008270"/>
    </source>
</evidence>
<dbReference type="PANTHER" id="PTHR13774">
    <property type="entry name" value="PHENAZINE BIOSYNTHESIS PROTEIN"/>
    <property type="match status" value="1"/>
</dbReference>
<sequence length="305" mass="32407">MSRRYAIYDVFTDTRLAGNPLAVVFDADDLDDGTMQRIAGEFNLSETVFVRTAENPAHSARLRIFTPGRELPFAGHPTVGAAIAIAEAGEGDAAVPRDLVSVLEENVGPVRCAVKLGARKAAFAEFDVPRKAARLEAAFDRQALADAFSLKPGQIGFENHVPSLWSAGVAFVMIPVHDLAAAAAVEFDPALWERCAPFAEGRLASAYLYCRGGVNHVARFHTRMFAPDMGIAEDPATGAAVAAMSGAIHFFDKLVDGHHPLLIEQGVEMGRPSFIHLHLDIAGGAIAGARIGGEAIRIASGVLDL</sequence>
<organism evidence="3 4">
    <name type="scientific">Shinella granuli</name>
    <dbReference type="NCBI Taxonomy" id="323621"/>
    <lineage>
        <taxon>Bacteria</taxon>
        <taxon>Pseudomonadati</taxon>
        <taxon>Pseudomonadota</taxon>
        <taxon>Alphaproteobacteria</taxon>
        <taxon>Hyphomicrobiales</taxon>
        <taxon>Rhizobiaceae</taxon>
        <taxon>Shinella</taxon>
    </lineage>
</organism>
<gene>
    <name evidence="3" type="ORF">EV665_101477</name>
</gene>
<name>A0A4R2D9X2_SHIGR</name>
<comment type="caution">
    <text evidence="3">The sequence shown here is derived from an EMBL/GenBank/DDBJ whole genome shotgun (WGS) entry which is preliminary data.</text>
</comment>
<dbReference type="AlphaFoldDB" id="A0A4R2D9X2"/>
<keyword evidence="4" id="KW-1185">Reference proteome</keyword>
<dbReference type="Gene3D" id="3.10.310.10">
    <property type="entry name" value="Diaminopimelate Epimerase, Chain A, domain 1"/>
    <property type="match status" value="2"/>
</dbReference>
<dbReference type="RefSeq" id="WP_133032939.1">
    <property type="nucleotide sequence ID" value="NZ_BAABEI010000012.1"/>
</dbReference>
<feature type="active site" evidence="2">
    <location>
        <position position="46"/>
    </location>
</feature>
<dbReference type="Pfam" id="PF02567">
    <property type="entry name" value="PhzC-PhzF"/>
    <property type="match status" value="1"/>
</dbReference>
<keyword evidence="3" id="KW-0413">Isomerase</keyword>
<proteinExistence type="inferred from homology"/>
<comment type="similarity">
    <text evidence="1">Belongs to the PhzF family.</text>
</comment>
<dbReference type="GO" id="GO:0005737">
    <property type="term" value="C:cytoplasm"/>
    <property type="evidence" value="ECO:0007669"/>
    <property type="project" value="TreeGrafter"/>
</dbReference>
<evidence type="ECO:0000313" key="4">
    <source>
        <dbReference type="Proteomes" id="UP000295351"/>
    </source>
</evidence>
<evidence type="ECO:0000313" key="3">
    <source>
        <dbReference type="EMBL" id="TCN48739.1"/>
    </source>
</evidence>
<evidence type="ECO:0000256" key="2">
    <source>
        <dbReference type="PIRSR" id="PIRSR016184-1"/>
    </source>
</evidence>
<dbReference type="PANTHER" id="PTHR13774:SF32">
    <property type="entry name" value="ANTISENSE-ENHANCING SEQUENCE 1"/>
    <property type="match status" value="1"/>
</dbReference>
<dbReference type="GO" id="GO:0016853">
    <property type="term" value="F:isomerase activity"/>
    <property type="evidence" value="ECO:0007669"/>
    <property type="project" value="UniProtKB-KW"/>
</dbReference>
<dbReference type="NCBIfam" id="TIGR00654">
    <property type="entry name" value="PhzF_family"/>
    <property type="match status" value="1"/>
</dbReference>
<dbReference type="EMBL" id="SLVX01000001">
    <property type="protein sequence ID" value="TCN48739.1"/>
    <property type="molecule type" value="Genomic_DNA"/>
</dbReference>
<dbReference type="SUPFAM" id="SSF54506">
    <property type="entry name" value="Diaminopimelate epimerase-like"/>
    <property type="match status" value="1"/>
</dbReference>
<protein>
    <submittedName>
        <fullName evidence="3">Trans-2,3-dihydro-3-hydroxyanthranilate isomerase</fullName>
    </submittedName>
</protein>